<dbReference type="Proteomes" id="UP001295423">
    <property type="component" value="Unassembled WGS sequence"/>
</dbReference>
<sequence length="130" mass="13658">MPPVCQTQPNESVQTSTGGQLLPDGSVLAPGRNGVVIGGSPAGLSLLSNISSITQLLPAAKSVSIRSSVPTDLPEELVDSDHEDALDLDELDDHSIENEEDFQHLNCEAEEADRILSGTGFVTPTMIIHG</sequence>
<evidence type="ECO:0000313" key="3">
    <source>
        <dbReference type="Proteomes" id="UP001295423"/>
    </source>
</evidence>
<proteinExistence type="predicted"/>
<feature type="compositionally biased region" description="Polar residues" evidence="1">
    <location>
        <begin position="1"/>
        <end position="19"/>
    </location>
</feature>
<dbReference type="EMBL" id="CAKOGP040002287">
    <property type="protein sequence ID" value="CAJ1966435.1"/>
    <property type="molecule type" value="Genomic_DNA"/>
</dbReference>
<reference evidence="2" key="1">
    <citation type="submission" date="2023-08" db="EMBL/GenBank/DDBJ databases">
        <authorList>
            <person name="Audoor S."/>
            <person name="Bilcke G."/>
        </authorList>
    </citation>
    <scope>NUCLEOTIDE SEQUENCE</scope>
</reference>
<name>A0AAD2G8Y2_9STRA</name>
<comment type="caution">
    <text evidence="2">The sequence shown here is derived from an EMBL/GenBank/DDBJ whole genome shotgun (WGS) entry which is preliminary data.</text>
</comment>
<feature type="region of interest" description="Disordered" evidence="1">
    <location>
        <begin position="1"/>
        <end position="25"/>
    </location>
</feature>
<gene>
    <name evidence="2" type="ORF">CYCCA115_LOCUS22018</name>
</gene>
<evidence type="ECO:0000313" key="2">
    <source>
        <dbReference type="EMBL" id="CAJ1966435.1"/>
    </source>
</evidence>
<accession>A0AAD2G8Y2</accession>
<organism evidence="2 3">
    <name type="scientific">Cylindrotheca closterium</name>
    <dbReference type="NCBI Taxonomy" id="2856"/>
    <lineage>
        <taxon>Eukaryota</taxon>
        <taxon>Sar</taxon>
        <taxon>Stramenopiles</taxon>
        <taxon>Ochrophyta</taxon>
        <taxon>Bacillariophyta</taxon>
        <taxon>Bacillariophyceae</taxon>
        <taxon>Bacillariophycidae</taxon>
        <taxon>Bacillariales</taxon>
        <taxon>Bacillariaceae</taxon>
        <taxon>Cylindrotheca</taxon>
    </lineage>
</organism>
<evidence type="ECO:0000256" key="1">
    <source>
        <dbReference type="SAM" id="MobiDB-lite"/>
    </source>
</evidence>
<dbReference type="AlphaFoldDB" id="A0AAD2G8Y2"/>
<protein>
    <submittedName>
        <fullName evidence="2">Uncharacterized protein</fullName>
    </submittedName>
</protein>
<keyword evidence="3" id="KW-1185">Reference proteome</keyword>